<evidence type="ECO:0000259" key="1">
    <source>
        <dbReference type="PROSITE" id="PS50835"/>
    </source>
</evidence>
<dbReference type="InterPro" id="IPR013783">
    <property type="entry name" value="Ig-like_fold"/>
</dbReference>
<dbReference type="CDD" id="cd00096">
    <property type="entry name" value="Ig"/>
    <property type="match status" value="1"/>
</dbReference>
<keyword evidence="3" id="KW-1185">Reference proteome</keyword>
<dbReference type="InterPro" id="IPR007110">
    <property type="entry name" value="Ig-like_dom"/>
</dbReference>
<evidence type="ECO:0000313" key="2">
    <source>
        <dbReference type="Ensembl" id="ENSSAUP00010000105.1"/>
    </source>
</evidence>
<dbReference type="SMART" id="SM00409">
    <property type="entry name" value="IG"/>
    <property type="match status" value="2"/>
</dbReference>
<proteinExistence type="predicted"/>
<protein>
    <recommendedName>
        <fullName evidence="1">Ig-like domain-containing protein</fullName>
    </recommendedName>
</protein>
<dbReference type="Proteomes" id="UP000472265">
    <property type="component" value="Chromosome 1"/>
</dbReference>
<dbReference type="AlphaFoldDB" id="A0A671TFR0"/>
<dbReference type="Pfam" id="PF13927">
    <property type="entry name" value="Ig_3"/>
    <property type="match status" value="1"/>
</dbReference>
<dbReference type="GeneTree" id="ENSGT00990000203852"/>
<feature type="domain" description="Ig-like" evidence="1">
    <location>
        <begin position="210"/>
        <end position="290"/>
    </location>
</feature>
<dbReference type="PANTHER" id="PTHR46013:SF4">
    <property type="entry name" value="B-CELL RECEPTOR CD22-RELATED"/>
    <property type="match status" value="1"/>
</dbReference>
<reference evidence="2" key="1">
    <citation type="submission" date="2021-04" db="EMBL/GenBank/DDBJ databases">
        <authorList>
            <consortium name="Wellcome Sanger Institute Data Sharing"/>
        </authorList>
    </citation>
    <scope>NUCLEOTIDE SEQUENCE [LARGE SCALE GENOMIC DNA]</scope>
</reference>
<organism evidence="2 3">
    <name type="scientific">Sparus aurata</name>
    <name type="common">Gilthead sea bream</name>
    <dbReference type="NCBI Taxonomy" id="8175"/>
    <lineage>
        <taxon>Eukaryota</taxon>
        <taxon>Metazoa</taxon>
        <taxon>Chordata</taxon>
        <taxon>Craniata</taxon>
        <taxon>Vertebrata</taxon>
        <taxon>Euteleostomi</taxon>
        <taxon>Actinopterygii</taxon>
        <taxon>Neopterygii</taxon>
        <taxon>Teleostei</taxon>
        <taxon>Neoteleostei</taxon>
        <taxon>Acanthomorphata</taxon>
        <taxon>Eupercaria</taxon>
        <taxon>Spariformes</taxon>
        <taxon>Sparidae</taxon>
        <taxon>Sparus</taxon>
    </lineage>
</organism>
<reference evidence="2" key="3">
    <citation type="submission" date="2025-09" db="UniProtKB">
        <authorList>
            <consortium name="Ensembl"/>
        </authorList>
    </citation>
    <scope>IDENTIFICATION</scope>
</reference>
<reference evidence="2" key="2">
    <citation type="submission" date="2025-08" db="UniProtKB">
        <authorList>
            <consortium name="Ensembl"/>
        </authorList>
    </citation>
    <scope>IDENTIFICATION</scope>
</reference>
<dbReference type="Gene3D" id="2.60.40.10">
    <property type="entry name" value="Immunoglobulins"/>
    <property type="match status" value="2"/>
</dbReference>
<dbReference type="InParanoid" id="A0A671TFR0"/>
<sequence length="294" mass="33717">MTQEHHPSPSVCVYGDSCNRVTYSNRSTCAPKGSTVNIYCLYNAYEKDFKSRFWFRPDRNHQWSPGRIQDLRDDSQYAGRVQVFEEKQSNGTRSNLQIRKLRESDEGQYHFKFKTPKFEWRGSLPGTFLTVTDLQLTVATITTETSNVLAEVTCHSRCSEASYAFFKNGTKIITGSLRHRGNFYPGDRISCALERYEDYRSPSLYSPERPSVWASPSREIMEGSSVTLTCNSDANPAAEYTWYKYASSYQTFLRNGAQLVLRYIQPSGSAEYRCYAQNGLGRSYNSIFINVKCE</sequence>
<dbReference type="PANTHER" id="PTHR46013">
    <property type="entry name" value="VASCULAR CELL ADHESION MOLECULE 1"/>
    <property type="match status" value="1"/>
</dbReference>
<dbReference type="SMART" id="SM00408">
    <property type="entry name" value="IGc2"/>
    <property type="match status" value="1"/>
</dbReference>
<dbReference type="InterPro" id="IPR013106">
    <property type="entry name" value="Ig_V-set"/>
</dbReference>
<dbReference type="InterPro" id="IPR003598">
    <property type="entry name" value="Ig_sub2"/>
</dbReference>
<dbReference type="InterPro" id="IPR036179">
    <property type="entry name" value="Ig-like_dom_sf"/>
</dbReference>
<accession>A0A671TFR0</accession>
<dbReference type="SUPFAM" id="SSF48726">
    <property type="entry name" value="Immunoglobulin"/>
    <property type="match status" value="2"/>
</dbReference>
<dbReference type="Ensembl" id="ENSSAUT00010000107.1">
    <property type="protein sequence ID" value="ENSSAUP00010000105.1"/>
    <property type="gene ID" value="ENSSAUG00010000040.1"/>
</dbReference>
<dbReference type="PROSITE" id="PS50835">
    <property type="entry name" value="IG_LIKE"/>
    <property type="match status" value="1"/>
</dbReference>
<evidence type="ECO:0000313" key="3">
    <source>
        <dbReference type="Proteomes" id="UP000472265"/>
    </source>
</evidence>
<dbReference type="Pfam" id="PF07686">
    <property type="entry name" value="V-set"/>
    <property type="match status" value="1"/>
</dbReference>
<name>A0A671TFR0_SPAAU</name>
<dbReference type="InterPro" id="IPR003599">
    <property type="entry name" value="Ig_sub"/>
</dbReference>